<comment type="similarity">
    <text evidence="1">Belongs to the LOR family.</text>
</comment>
<dbReference type="InterPro" id="IPR007612">
    <property type="entry name" value="LOR"/>
</dbReference>
<dbReference type="EMBL" id="CP038865">
    <property type="protein sequence ID" value="QCA28610.1"/>
    <property type="molecule type" value="Genomic_DNA"/>
</dbReference>
<dbReference type="EMBL" id="SRHU01000024">
    <property type="protein sequence ID" value="TFZ40582.1"/>
    <property type="molecule type" value="Genomic_DNA"/>
</dbReference>
<dbReference type="SUPFAM" id="SSF54518">
    <property type="entry name" value="Tubby C-terminal domain-like"/>
    <property type="match status" value="1"/>
</dbReference>
<reference evidence="2 4" key="2">
    <citation type="journal article" date="2020" name="Int. J. Syst. Evol. Microbiol.">
        <title>Vagococcus xieshaowenii sp. nov., isolated from snow finch (Montifringilla taczanowskii) cloacal content.</title>
        <authorList>
            <person name="Ge Y."/>
            <person name="Yang J."/>
            <person name="Lai X.H."/>
            <person name="Zhang G."/>
            <person name="Jin D."/>
            <person name="Lu S."/>
            <person name="Wang B."/>
            <person name="Huang Y."/>
            <person name="Huang Y."/>
            <person name="Ren Z."/>
            <person name="Zhang X."/>
            <person name="Xu J."/>
        </authorList>
    </citation>
    <scope>NUCLEOTIDE SEQUENCE [LARGE SCALE GENOMIC DNA]</scope>
    <source>
        <strain evidence="2">Personal::cf-49</strain>
        <strain evidence="4">personal::cf-49</strain>
    </source>
</reference>
<dbReference type="AlphaFoldDB" id="A0AAJ5JLM6"/>
<evidence type="ECO:0000313" key="3">
    <source>
        <dbReference type="EMBL" id="TFZ40582.1"/>
    </source>
</evidence>
<reference evidence="3 5" key="1">
    <citation type="submission" date="2019-03" db="EMBL/GenBank/DDBJ databases">
        <title>Vagococcus sp. was isolated fron gut of Carduelis flavirostris.</title>
        <authorList>
            <person name="Ge Y."/>
        </authorList>
    </citation>
    <scope>NUCLEOTIDE SEQUENCE [LARGE SCALE GENOMIC DNA]</scope>
    <source>
        <strain evidence="3 5">CF-210</strain>
    </source>
</reference>
<organism evidence="3 5">
    <name type="scientific">Vagococcus xieshaowenii</name>
    <dbReference type="NCBI Taxonomy" id="2562451"/>
    <lineage>
        <taxon>Bacteria</taxon>
        <taxon>Bacillati</taxon>
        <taxon>Bacillota</taxon>
        <taxon>Bacilli</taxon>
        <taxon>Lactobacillales</taxon>
        <taxon>Enterococcaceae</taxon>
        <taxon>Vagococcus</taxon>
    </lineage>
</organism>
<dbReference type="InterPro" id="IPR025659">
    <property type="entry name" value="Tubby-like_C"/>
</dbReference>
<dbReference type="Gene3D" id="2.40.160.200">
    <property type="entry name" value="LURP1-related"/>
    <property type="match status" value="1"/>
</dbReference>
<evidence type="ECO:0000313" key="5">
    <source>
        <dbReference type="Proteomes" id="UP000297725"/>
    </source>
</evidence>
<dbReference type="Pfam" id="PF04525">
    <property type="entry name" value="LOR"/>
    <property type="match status" value="1"/>
</dbReference>
<dbReference type="Proteomes" id="UP000297725">
    <property type="component" value="Unassembled WGS sequence"/>
</dbReference>
<evidence type="ECO:0000256" key="1">
    <source>
        <dbReference type="ARBA" id="ARBA00005437"/>
    </source>
</evidence>
<evidence type="ECO:0000313" key="4">
    <source>
        <dbReference type="Proteomes" id="UP000296883"/>
    </source>
</evidence>
<proteinExistence type="inferred from homology"/>
<sequence>MFLNRRTIMTTLYMKQKLISIGEKFTITDEQGKAKYYVEGSLVKVPKTFTIYNNKKKKIGKVSKQLVSILPKFHVMVEGQGSMTIEKQISIIKSNYKIKGNGLSIKGNLLDMNFSLIKNGRKVGAISKKWISIGDSYEINIVDPSLEEVMVALVVAIDYVKASNAKNNQTENN</sequence>
<dbReference type="InterPro" id="IPR038595">
    <property type="entry name" value="LOR_sf"/>
</dbReference>
<name>A0AAJ5JLM6_9ENTE</name>
<protein>
    <recommendedName>
        <fullName evidence="6">LURP-one-related family protein</fullName>
    </recommendedName>
</protein>
<evidence type="ECO:0008006" key="6">
    <source>
        <dbReference type="Google" id="ProtNLM"/>
    </source>
</evidence>
<gene>
    <name evidence="3" type="ORF">E4031_07280</name>
    <name evidence="2" type="ORF">E4Z98_04495</name>
</gene>
<dbReference type="Proteomes" id="UP000296883">
    <property type="component" value="Chromosome"/>
</dbReference>
<keyword evidence="4" id="KW-1185">Reference proteome</keyword>
<evidence type="ECO:0000313" key="2">
    <source>
        <dbReference type="EMBL" id="QCA28610.1"/>
    </source>
</evidence>
<accession>A0AAJ5JLM6</accession>